<evidence type="ECO:0000313" key="4">
    <source>
        <dbReference type="Proteomes" id="UP001189429"/>
    </source>
</evidence>
<dbReference type="Gene3D" id="3.30.1370.10">
    <property type="entry name" value="K Homology domain, type 1"/>
    <property type="match status" value="1"/>
</dbReference>
<dbReference type="Proteomes" id="UP001189429">
    <property type="component" value="Unassembled WGS sequence"/>
</dbReference>
<gene>
    <name evidence="3" type="ORF">PCOR1329_LOCUS11416</name>
</gene>
<dbReference type="SUPFAM" id="SSF54791">
    <property type="entry name" value="Eukaryotic type KH-domain (KH-domain type I)"/>
    <property type="match status" value="1"/>
</dbReference>
<sequence length="243" mass="26074">MVSVGLQSWKQFRCCNVCRNVGSEGLEVKQNAGFSSCSAQGALAGPWGRQETTRKNGSRGRGPDLCGATSGTHRDVGGLGVQQVPQQQQRLQKLPSGRSKLWCHFYLDEGMLVKGFDLAKKIIGHAGAGTRSIFDATGAKIRFRGKGSCHLEGRYEREAPVHLMLAVTADLEDRGVDGFREAVRLAAGHLRSVEDRFCHFCGRSGRPSPRPGACFWVGEISARGAACSEGVLGDLGLVVPAHP</sequence>
<evidence type="ECO:0000256" key="1">
    <source>
        <dbReference type="SAM" id="MobiDB-lite"/>
    </source>
</evidence>
<dbReference type="InterPro" id="IPR055256">
    <property type="entry name" value="KH_1_KHDC4/BBP-like"/>
</dbReference>
<comment type="caution">
    <text evidence="3">The sequence shown here is derived from an EMBL/GenBank/DDBJ whole genome shotgun (WGS) entry which is preliminary data.</text>
</comment>
<protein>
    <recommendedName>
        <fullName evidence="2">KHDC4/BBP-like KH-domain type I domain-containing protein</fullName>
    </recommendedName>
</protein>
<keyword evidence="4" id="KW-1185">Reference proteome</keyword>
<dbReference type="Pfam" id="PF22675">
    <property type="entry name" value="KH-I_KHDC4-BBP"/>
    <property type="match status" value="1"/>
</dbReference>
<proteinExistence type="predicted"/>
<accession>A0ABN9QIH6</accession>
<name>A0ABN9QIH6_9DINO</name>
<dbReference type="InterPro" id="IPR036612">
    <property type="entry name" value="KH_dom_type_1_sf"/>
</dbReference>
<evidence type="ECO:0000259" key="2">
    <source>
        <dbReference type="Pfam" id="PF22675"/>
    </source>
</evidence>
<dbReference type="EMBL" id="CAUYUJ010003302">
    <property type="protein sequence ID" value="CAK0804697.1"/>
    <property type="molecule type" value="Genomic_DNA"/>
</dbReference>
<organism evidence="3 4">
    <name type="scientific">Prorocentrum cordatum</name>
    <dbReference type="NCBI Taxonomy" id="2364126"/>
    <lineage>
        <taxon>Eukaryota</taxon>
        <taxon>Sar</taxon>
        <taxon>Alveolata</taxon>
        <taxon>Dinophyceae</taxon>
        <taxon>Prorocentrales</taxon>
        <taxon>Prorocentraceae</taxon>
        <taxon>Prorocentrum</taxon>
    </lineage>
</organism>
<reference evidence="3" key="1">
    <citation type="submission" date="2023-10" db="EMBL/GenBank/DDBJ databases">
        <authorList>
            <person name="Chen Y."/>
            <person name="Shah S."/>
            <person name="Dougan E. K."/>
            <person name="Thang M."/>
            <person name="Chan C."/>
        </authorList>
    </citation>
    <scope>NUCLEOTIDE SEQUENCE [LARGE SCALE GENOMIC DNA]</scope>
</reference>
<feature type="domain" description="KHDC4/BBP-like KH-domain type I" evidence="2">
    <location>
        <begin position="114"/>
        <end position="186"/>
    </location>
</feature>
<feature type="region of interest" description="Disordered" evidence="1">
    <location>
        <begin position="46"/>
        <end position="67"/>
    </location>
</feature>
<evidence type="ECO:0000313" key="3">
    <source>
        <dbReference type="EMBL" id="CAK0804697.1"/>
    </source>
</evidence>